<dbReference type="EMBL" id="SGPM01000264">
    <property type="protein sequence ID" value="THH27289.1"/>
    <property type="molecule type" value="Genomic_DNA"/>
</dbReference>
<dbReference type="Gene3D" id="3.40.30.10">
    <property type="entry name" value="Glutaredoxin"/>
    <property type="match status" value="1"/>
</dbReference>
<feature type="region of interest" description="Disordered" evidence="1">
    <location>
        <begin position="1"/>
        <end position="69"/>
    </location>
</feature>
<dbReference type="Pfam" id="PF06999">
    <property type="entry name" value="Suc_Fer-like"/>
    <property type="match status" value="1"/>
</dbReference>
<keyword evidence="3" id="KW-1185">Reference proteome</keyword>
<dbReference type="AlphaFoldDB" id="A0A4S4MN52"/>
<organism evidence="2 3">
    <name type="scientific">Antrodiella citrinella</name>
    <dbReference type="NCBI Taxonomy" id="2447956"/>
    <lineage>
        <taxon>Eukaryota</taxon>
        <taxon>Fungi</taxon>
        <taxon>Dikarya</taxon>
        <taxon>Basidiomycota</taxon>
        <taxon>Agaricomycotina</taxon>
        <taxon>Agaricomycetes</taxon>
        <taxon>Polyporales</taxon>
        <taxon>Steccherinaceae</taxon>
        <taxon>Antrodiella</taxon>
    </lineage>
</organism>
<gene>
    <name evidence="2" type="ORF">EUX98_g6903</name>
</gene>
<reference evidence="2 3" key="1">
    <citation type="submission" date="2019-02" db="EMBL/GenBank/DDBJ databases">
        <title>Genome sequencing of the rare red list fungi Antrodiella citrinella (Flaviporus citrinellus).</title>
        <authorList>
            <person name="Buettner E."/>
            <person name="Kellner H."/>
        </authorList>
    </citation>
    <scope>NUCLEOTIDE SEQUENCE [LARGE SCALE GENOMIC DNA]</scope>
    <source>
        <strain evidence="2 3">DSM 108506</strain>
    </source>
</reference>
<feature type="compositionally biased region" description="Low complexity" evidence="1">
    <location>
        <begin position="29"/>
        <end position="42"/>
    </location>
</feature>
<dbReference type="InterPro" id="IPR036249">
    <property type="entry name" value="Thioredoxin-like_sf"/>
</dbReference>
<evidence type="ECO:0000256" key="1">
    <source>
        <dbReference type="SAM" id="MobiDB-lite"/>
    </source>
</evidence>
<protein>
    <submittedName>
        <fullName evidence="2">Uncharacterized protein</fullName>
    </submittedName>
</protein>
<evidence type="ECO:0000313" key="2">
    <source>
        <dbReference type="EMBL" id="THH27289.1"/>
    </source>
</evidence>
<sequence length="603" mass="65891">MPSPRAPSLHAPSPPMSQSGHDQNLIVPGSSGSSSGHSSSLSTVNEGSEHHGRPRSSSRVADAPTTAASPTAAVGANQYIDEELLRGISLGFNPPVIRANLAPLQGPIPNVIALPYGRCPPFHLKAPSWRDLIKLMARLSGTRLEPTIEAMALVKTEMRLRVVVNFVKVHQNTSDWHIVLYMTIDQPVPADHPQKYKYKNGDPNLLPFSYSMSATPAYLREGADAPISKWYSIPSTAGLPYPKLPITFPDLATYLLDALEDSRRVLHDGSGGLRRLAKLVETCYPTDRGEERPGRERDRFGADMETQMFGSVKAYRRQIVISTGRSDWPHSVSDVPDSLAAYVNPLLRTASKPSGTSDTNGAAKYIPGIHDPMSSSSVTILNGSHRSVCEEPGQETVLVFPDFKVVTGVEHSAKSAQELWNMAVDPAVPRRGNVVEGSNLKSWVLPYSVVIMICSHKRRDNRCGISAPKLEHALTLELEREGWEVHTQVEEPCALGAALEDFKGTDEEKDAEVQRILHDLDPRTAETKRALIVKNSHFGGHKFAGNVVIYTPQGVGVWYGRVTPHVTEAVVRETIIKGKVLPPLLRGGVSLSQPGHESLHEAW</sequence>
<dbReference type="InterPro" id="IPR009737">
    <property type="entry name" value="Aim32/Apd1-like"/>
</dbReference>
<dbReference type="Proteomes" id="UP000308730">
    <property type="component" value="Unassembled WGS sequence"/>
</dbReference>
<dbReference type="PANTHER" id="PTHR31902">
    <property type="entry name" value="ACTIN PATCHES DISTAL PROTEIN 1"/>
    <property type="match status" value="1"/>
</dbReference>
<accession>A0A4S4MN52</accession>
<feature type="compositionally biased region" description="Low complexity" evidence="1">
    <location>
        <begin position="60"/>
        <end position="69"/>
    </location>
</feature>
<proteinExistence type="predicted"/>
<evidence type="ECO:0000313" key="3">
    <source>
        <dbReference type="Proteomes" id="UP000308730"/>
    </source>
</evidence>
<dbReference type="SUPFAM" id="SSF52833">
    <property type="entry name" value="Thioredoxin-like"/>
    <property type="match status" value="1"/>
</dbReference>
<comment type="caution">
    <text evidence="2">The sequence shown here is derived from an EMBL/GenBank/DDBJ whole genome shotgun (WGS) entry which is preliminary data.</text>
</comment>
<dbReference type="PANTHER" id="PTHR31902:SF14">
    <property type="entry name" value="ACTIN PATCHES DISTAL PROTEIN 1"/>
    <property type="match status" value="1"/>
</dbReference>
<dbReference type="OrthoDB" id="10253744at2759"/>
<name>A0A4S4MN52_9APHY</name>
<dbReference type="CDD" id="cd03062">
    <property type="entry name" value="TRX_Fd_Sucrase"/>
    <property type="match status" value="1"/>
</dbReference>